<sequence length="79" mass="8968">MWLGTSRLIHWGPQCITSLMGRHARPTRGVFGCPLEVRIKQSGGSFSWRAPLLAVEERKQKSEKWKLKGKGKPEGRSDH</sequence>
<dbReference type="Proteomes" id="UP000499080">
    <property type="component" value="Unassembled WGS sequence"/>
</dbReference>
<dbReference type="EMBL" id="BGPR01000018">
    <property type="protein sequence ID" value="GBL79330.1"/>
    <property type="molecule type" value="Genomic_DNA"/>
</dbReference>
<keyword evidence="3" id="KW-1185">Reference proteome</keyword>
<organism evidence="2 3">
    <name type="scientific">Araneus ventricosus</name>
    <name type="common">Orbweaver spider</name>
    <name type="synonym">Epeira ventricosa</name>
    <dbReference type="NCBI Taxonomy" id="182803"/>
    <lineage>
        <taxon>Eukaryota</taxon>
        <taxon>Metazoa</taxon>
        <taxon>Ecdysozoa</taxon>
        <taxon>Arthropoda</taxon>
        <taxon>Chelicerata</taxon>
        <taxon>Arachnida</taxon>
        <taxon>Araneae</taxon>
        <taxon>Araneomorphae</taxon>
        <taxon>Entelegynae</taxon>
        <taxon>Araneoidea</taxon>
        <taxon>Araneidae</taxon>
        <taxon>Araneus</taxon>
    </lineage>
</organism>
<feature type="region of interest" description="Disordered" evidence="1">
    <location>
        <begin position="60"/>
        <end position="79"/>
    </location>
</feature>
<protein>
    <submittedName>
        <fullName evidence="2">Uncharacterized protein</fullName>
    </submittedName>
</protein>
<dbReference type="AlphaFoldDB" id="A0A4Y2AHW0"/>
<evidence type="ECO:0000313" key="2">
    <source>
        <dbReference type="EMBL" id="GBL79330.1"/>
    </source>
</evidence>
<proteinExistence type="predicted"/>
<reference evidence="2 3" key="1">
    <citation type="journal article" date="2019" name="Sci. Rep.">
        <title>Orb-weaving spider Araneus ventricosus genome elucidates the spidroin gene catalogue.</title>
        <authorList>
            <person name="Kono N."/>
            <person name="Nakamura H."/>
            <person name="Ohtoshi R."/>
            <person name="Moran D.A.P."/>
            <person name="Shinohara A."/>
            <person name="Yoshida Y."/>
            <person name="Fujiwara M."/>
            <person name="Mori M."/>
            <person name="Tomita M."/>
            <person name="Arakawa K."/>
        </authorList>
    </citation>
    <scope>NUCLEOTIDE SEQUENCE [LARGE SCALE GENOMIC DNA]</scope>
</reference>
<evidence type="ECO:0000256" key="1">
    <source>
        <dbReference type="SAM" id="MobiDB-lite"/>
    </source>
</evidence>
<name>A0A4Y2AHW0_ARAVE</name>
<accession>A0A4Y2AHW0</accession>
<comment type="caution">
    <text evidence="2">The sequence shown here is derived from an EMBL/GenBank/DDBJ whole genome shotgun (WGS) entry which is preliminary data.</text>
</comment>
<gene>
    <name evidence="2" type="ORF">AVEN_92533_1</name>
</gene>
<evidence type="ECO:0000313" key="3">
    <source>
        <dbReference type="Proteomes" id="UP000499080"/>
    </source>
</evidence>